<evidence type="ECO:0000313" key="3">
    <source>
        <dbReference type="Proteomes" id="UP000597444"/>
    </source>
</evidence>
<reference evidence="2" key="1">
    <citation type="submission" date="2020-10" db="EMBL/GenBank/DDBJ databases">
        <title>Taxonomic study of unclassified bacteria belonging to the class Ktedonobacteria.</title>
        <authorList>
            <person name="Yabe S."/>
            <person name="Wang C.M."/>
            <person name="Zheng Y."/>
            <person name="Sakai Y."/>
            <person name="Cavaletti L."/>
            <person name="Monciardini P."/>
            <person name="Donadio S."/>
        </authorList>
    </citation>
    <scope>NUCLEOTIDE SEQUENCE</scope>
    <source>
        <strain evidence="2">ID150040</strain>
    </source>
</reference>
<dbReference type="AlphaFoldDB" id="A0A8J3IWX5"/>
<dbReference type="Pfam" id="PF13546">
    <property type="entry name" value="DDE_5"/>
    <property type="match status" value="1"/>
</dbReference>
<proteinExistence type="predicted"/>
<dbReference type="EMBL" id="BNJK01000001">
    <property type="protein sequence ID" value="GHO97561.1"/>
    <property type="molecule type" value="Genomic_DNA"/>
</dbReference>
<keyword evidence="3" id="KW-1185">Reference proteome</keyword>
<feature type="domain" description="Transposase IS701-like DDE" evidence="1">
    <location>
        <begin position="33"/>
        <end position="138"/>
    </location>
</feature>
<gene>
    <name evidence="2" type="ORF">KSF_076090</name>
</gene>
<name>A0A8J3IWX5_9CHLR</name>
<dbReference type="InterPro" id="IPR038721">
    <property type="entry name" value="IS701-like_DDE_dom"/>
</dbReference>
<comment type="caution">
    <text evidence="2">The sequence shown here is derived from an EMBL/GenBank/DDBJ whole genome shotgun (WGS) entry which is preliminary data.</text>
</comment>
<sequence length="270" mass="30576">MAVVVTPAWSKQPWSLPFLVVLSTAPAFSVLKGKRHKTIAMWASLMLSLMHRWLPDRDIVVLGDGAYNCLALGLQATKRSVTLITPGQLDHAFHDPLLPAEHRPKGGKPRIVGKRQPNLDQVLVDPSTQWQENEVQWYGQGIRVIQWCSGTAWWHRAKLPPLPIRWVLVRDPSGKYEPKVLVCSNPNWQALLIIATYMKRWSLEGTFEEARAHLGIQTQRQWSDLAIERTTPLRLVYLQFGDVDGNPSGCSRADRRRAGRLVSQICCHLS</sequence>
<organism evidence="2 3">
    <name type="scientific">Reticulibacter mediterranei</name>
    <dbReference type="NCBI Taxonomy" id="2778369"/>
    <lineage>
        <taxon>Bacteria</taxon>
        <taxon>Bacillati</taxon>
        <taxon>Chloroflexota</taxon>
        <taxon>Ktedonobacteria</taxon>
        <taxon>Ktedonobacterales</taxon>
        <taxon>Reticulibacteraceae</taxon>
        <taxon>Reticulibacter</taxon>
    </lineage>
</organism>
<evidence type="ECO:0000259" key="1">
    <source>
        <dbReference type="Pfam" id="PF13546"/>
    </source>
</evidence>
<evidence type="ECO:0000313" key="2">
    <source>
        <dbReference type="EMBL" id="GHO97561.1"/>
    </source>
</evidence>
<protein>
    <recommendedName>
        <fullName evidence="1">Transposase IS701-like DDE domain-containing protein</fullName>
    </recommendedName>
</protein>
<accession>A0A8J3IWX5</accession>
<dbReference type="Proteomes" id="UP000597444">
    <property type="component" value="Unassembled WGS sequence"/>
</dbReference>